<comment type="similarity">
    <text evidence="2">Belongs to the NrfD family.</text>
</comment>
<feature type="transmembrane region" description="Helical" evidence="7">
    <location>
        <begin position="73"/>
        <end position="90"/>
    </location>
</feature>
<keyword evidence="4 7" id="KW-0812">Transmembrane</keyword>
<dbReference type="PANTHER" id="PTHR43044">
    <property type="match status" value="1"/>
</dbReference>
<reference evidence="8" key="1">
    <citation type="submission" date="2018-05" db="EMBL/GenBank/DDBJ databases">
        <authorList>
            <person name="Lanie J.A."/>
            <person name="Ng W.-L."/>
            <person name="Kazmierczak K.M."/>
            <person name="Andrzejewski T.M."/>
            <person name="Davidsen T.M."/>
            <person name="Wayne K.J."/>
            <person name="Tettelin H."/>
            <person name="Glass J.I."/>
            <person name="Rusch D."/>
            <person name="Podicherti R."/>
            <person name="Tsui H.-C.T."/>
            <person name="Winkler M.E."/>
        </authorList>
    </citation>
    <scope>NUCLEOTIDE SEQUENCE</scope>
</reference>
<keyword evidence="3" id="KW-1003">Cell membrane</keyword>
<feature type="transmembrane region" description="Helical" evidence="7">
    <location>
        <begin position="323"/>
        <end position="344"/>
    </location>
</feature>
<gene>
    <name evidence="8" type="ORF">METZ01_LOCUS163348</name>
</gene>
<feature type="transmembrane region" description="Helical" evidence="7">
    <location>
        <begin position="120"/>
        <end position="139"/>
    </location>
</feature>
<keyword evidence="5 7" id="KW-1133">Transmembrane helix</keyword>
<feature type="transmembrane region" description="Helical" evidence="7">
    <location>
        <begin position="364"/>
        <end position="383"/>
    </location>
</feature>
<evidence type="ECO:0000256" key="5">
    <source>
        <dbReference type="ARBA" id="ARBA00022989"/>
    </source>
</evidence>
<evidence type="ECO:0000313" key="8">
    <source>
        <dbReference type="EMBL" id="SVB10494.1"/>
    </source>
</evidence>
<evidence type="ECO:0008006" key="9">
    <source>
        <dbReference type="Google" id="ProtNLM"/>
    </source>
</evidence>
<evidence type="ECO:0000256" key="7">
    <source>
        <dbReference type="SAM" id="Phobius"/>
    </source>
</evidence>
<keyword evidence="6 7" id="KW-0472">Membrane</keyword>
<feature type="transmembrane region" description="Helical" evidence="7">
    <location>
        <begin position="255"/>
        <end position="278"/>
    </location>
</feature>
<evidence type="ECO:0000256" key="6">
    <source>
        <dbReference type="ARBA" id="ARBA00023136"/>
    </source>
</evidence>
<dbReference type="Pfam" id="PF03916">
    <property type="entry name" value="NrfD"/>
    <property type="match status" value="1"/>
</dbReference>
<feature type="transmembrane region" description="Helical" evidence="7">
    <location>
        <begin position="31"/>
        <end position="53"/>
    </location>
</feature>
<proteinExistence type="inferred from homology"/>
<dbReference type="InterPro" id="IPR005614">
    <property type="entry name" value="NrfD-like"/>
</dbReference>
<dbReference type="PANTHER" id="PTHR43044:SF2">
    <property type="entry name" value="POLYSULPHIDE REDUCTASE NRFD"/>
    <property type="match status" value="1"/>
</dbReference>
<evidence type="ECO:0000256" key="3">
    <source>
        <dbReference type="ARBA" id="ARBA00022475"/>
    </source>
</evidence>
<evidence type="ECO:0000256" key="2">
    <source>
        <dbReference type="ARBA" id="ARBA00008929"/>
    </source>
</evidence>
<dbReference type="GO" id="GO:0005886">
    <property type="term" value="C:plasma membrane"/>
    <property type="evidence" value="ECO:0007669"/>
    <property type="project" value="UniProtKB-SubCell"/>
</dbReference>
<comment type="subcellular location">
    <subcellularLocation>
        <location evidence="1">Cell membrane</location>
        <topology evidence="1">Multi-pass membrane protein</topology>
    </subcellularLocation>
</comment>
<protein>
    <recommendedName>
        <fullName evidence="9">Molybdopterin oxidoreductase</fullName>
    </recommendedName>
</protein>
<feature type="transmembrane region" description="Helical" evidence="7">
    <location>
        <begin position="176"/>
        <end position="195"/>
    </location>
</feature>
<organism evidence="8">
    <name type="scientific">marine metagenome</name>
    <dbReference type="NCBI Taxonomy" id="408172"/>
    <lineage>
        <taxon>unclassified sequences</taxon>
        <taxon>metagenomes</taxon>
        <taxon>ecological metagenomes</taxon>
    </lineage>
</organism>
<accession>A0A382BA39</accession>
<evidence type="ECO:0000256" key="1">
    <source>
        <dbReference type="ARBA" id="ARBA00004651"/>
    </source>
</evidence>
<sequence>MLGVFAGLLLVAAIWLGVTLTTAPDSVPWGFFVASYIYLLGISQFGVAFAAILRVCRTKWARPFYRLGELMTLAYFPFAIGIFLVIFVYGRSELFYWLSPEPGEHLSSWLNEDFLLLRNLVAQLVFYLLAATYFIIGLLPDITADSAATGPAWRRLMYRLLSKLGQGKDHRHLQSYMYLLAPLIIITAAIASTLISWDFGMMLVPHYHSSVFPMYFIMGSMVAGSAAMLVMGAMMSRVFDFGAYFGAAQVKSLGIMITGLVLFWVYMFWAQFFVSWFGNLPGEFGPLWAQMYGHYAPLYWTMMFCILFIPFGALIFAPVKRTWWAMVLIGTIINVGVWINRYLMVVPALEENAVPFSSLFELSLFLGLVSGFMLVLLWLMNTFPMISSWEMRDAEDSNPVY</sequence>
<dbReference type="EMBL" id="UINC01028821">
    <property type="protein sequence ID" value="SVB10494.1"/>
    <property type="molecule type" value="Genomic_DNA"/>
</dbReference>
<dbReference type="AlphaFoldDB" id="A0A382BA39"/>
<feature type="transmembrane region" description="Helical" evidence="7">
    <location>
        <begin position="298"/>
        <end position="316"/>
    </location>
</feature>
<evidence type="ECO:0000256" key="4">
    <source>
        <dbReference type="ARBA" id="ARBA00022692"/>
    </source>
</evidence>
<feature type="transmembrane region" description="Helical" evidence="7">
    <location>
        <begin position="215"/>
        <end position="234"/>
    </location>
</feature>
<name>A0A382BA39_9ZZZZ</name>